<protein>
    <submittedName>
        <fullName evidence="3">Uncharacterized protein</fullName>
    </submittedName>
</protein>
<dbReference type="Gene3D" id="3.30.530.20">
    <property type="match status" value="1"/>
</dbReference>
<gene>
    <name evidence="3" type="ORF">TeGR_g7211</name>
</gene>
<keyword evidence="2" id="KW-0472">Membrane</keyword>
<proteinExistence type="predicted"/>
<keyword evidence="2" id="KW-0812">Transmembrane</keyword>
<evidence type="ECO:0000256" key="1">
    <source>
        <dbReference type="SAM" id="MobiDB-lite"/>
    </source>
</evidence>
<dbReference type="SUPFAM" id="SSF55961">
    <property type="entry name" value="Bet v1-like"/>
    <property type="match status" value="1"/>
</dbReference>
<accession>A0ABQ6M3R0</accession>
<name>A0ABQ6M3R0_9STRA</name>
<dbReference type="Proteomes" id="UP001165060">
    <property type="component" value="Unassembled WGS sequence"/>
</dbReference>
<evidence type="ECO:0000256" key="2">
    <source>
        <dbReference type="SAM" id="Phobius"/>
    </source>
</evidence>
<dbReference type="EMBL" id="BRYB01002393">
    <property type="protein sequence ID" value="GMI18993.1"/>
    <property type="molecule type" value="Genomic_DNA"/>
</dbReference>
<feature type="transmembrane region" description="Helical" evidence="2">
    <location>
        <begin position="697"/>
        <end position="718"/>
    </location>
</feature>
<reference evidence="3 4" key="1">
    <citation type="journal article" date="2023" name="Commun. Biol.">
        <title>Genome analysis of Parmales, the sister group of diatoms, reveals the evolutionary specialization of diatoms from phago-mixotrophs to photoautotrophs.</title>
        <authorList>
            <person name="Ban H."/>
            <person name="Sato S."/>
            <person name="Yoshikawa S."/>
            <person name="Yamada K."/>
            <person name="Nakamura Y."/>
            <person name="Ichinomiya M."/>
            <person name="Sato N."/>
            <person name="Blanc-Mathieu R."/>
            <person name="Endo H."/>
            <person name="Kuwata A."/>
            <person name="Ogata H."/>
        </authorList>
    </citation>
    <scope>NUCLEOTIDE SEQUENCE [LARGE SCALE GENOMIC DNA]</scope>
</reference>
<keyword evidence="2" id="KW-1133">Transmembrane helix</keyword>
<feature type="transmembrane region" description="Helical" evidence="2">
    <location>
        <begin position="601"/>
        <end position="623"/>
    </location>
</feature>
<evidence type="ECO:0000313" key="4">
    <source>
        <dbReference type="Proteomes" id="UP001165060"/>
    </source>
</evidence>
<keyword evidence="4" id="KW-1185">Reference proteome</keyword>
<sequence length="880" mass="97083">MTPTLLELLLQVLEADEGCKKNFLGREEELLAAAASILLARKGARGAVRVDSSVAAHPSPFARDMEAVETSVDKFLLPQTYTFDERALLDKGHAFAAEFNRQEDALTKLNLGHKLATADCCDTGQRVLMRAKWELSATPLEAVAYYMGHADGFAVRKERGSKARDTKMGERRNDHSVVFQYLQPVSYPLEDRELVLGTLWEQLENNDYFVAQTTTEHPEFPPADDVVQMELTRTFRICQVGPRRISIEAVASMDMGGSIPSWVNTRITIPSMSKSSIGIQLYFAFVRPAEDFDEGDGVELGRLLYYQLSKARKNDDELREELNTFIERTTTKVGAVQSNFAVNTKLSSLTSNQASRIGKSLVMLLMTNTNSGEATNEYVFKYPALEELAAKYRWFKPMLVAIAEALMRGSRYGVKARAAVGGAVSTSDVVSDGVVVAEYFRTGRTGFAYALLAMVGTNMLFNLLITFVQTRGIKKGRARKVALEVAATLTCTKPGLDAWKVASGAKQQQGAVFSPVVEMAGAKAVEVAAEGVPGLVLQLVAVLMSSSEDRSILALLSVAISAASTGLAGTSIFYDTDTDPGQRARNPKWYGLVPDQGRGKAYAVILAMCSLQALTKGSAMALLAVTNSDWLRAYIAIDLGIYVCYKLVRREYLNFVPLPFWPSVTFSTMSNVVWKLVGDYTGCPTMSLPNYFGGAYWLSNLLLTHASMMAAVWLYVAYYDEGAGQGDKIEASTLWTCAAALTTAWVVTFTSFATRVVVPKHRRVLYNTMTCRQWCASRYLEGETDQEKLHIFRTNRLLWEKDIGEDVKAWTLENWARWEGEAWFDARVQAKIPDRYIPAAQLAALGGRMRQRRGSAAGSVRESMREDVEEEEGGVEGGGV</sequence>
<feature type="region of interest" description="Disordered" evidence="1">
    <location>
        <begin position="852"/>
        <end position="880"/>
    </location>
</feature>
<feature type="transmembrane region" description="Helical" evidence="2">
    <location>
        <begin position="552"/>
        <end position="574"/>
    </location>
</feature>
<feature type="transmembrane region" description="Helical" evidence="2">
    <location>
        <begin position="738"/>
        <end position="758"/>
    </location>
</feature>
<comment type="caution">
    <text evidence="3">The sequence shown here is derived from an EMBL/GenBank/DDBJ whole genome shotgun (WGS) entry which is preliminary data.</text>
</comment>
<organism evidence="3 4">
    <name type="scientific">Tetraparma gracilis</name>
    <dbReference type="NCBI Taxonomy" id="2962635"/>
    <lineage>
        <taxon>Eukaryota</taxon>
        <taxon>Sar</taxon>
        <taxon>Stramenopiles</taxon>
        <taxon>Ochrophyta</taxon>
        <taxon>Bolidophyceae</taxon>
        <taxon>Parmales</taxon>
        <taxon>Triparmaceae</taxon>
        <taxon>Tetraparma</taxon>
    </lineage>
</organism>
<dbReference type="InterPro" id="IPR023393">
    <property type="entry name" value="START-like_dom_sf"/>
</dbReference>
<evidence type="ECO:0000313" key="3">
    <source>
        <dbReference type="EMBL" id="GMI18993.1"/>
    </source>
</evidence>
<feature type="transmembrane region" description="Helical" evidence="2">
    <location>
        <begin position="447"/>
        <end position="468"/>
    </location>
</feature>